<reference evidence="2 3" key="1">
    <citation type="submission" date="2023-01" db="EMBL/GenBank/DDBJ databases">
        <title>Analysis of 21 Apiospora genomes using comparative genomics revels a genus with tremendous synthesis potential of carbohydrate active enzymes and secondary metabolites.</title>
        <authorList>
            <person name="Sorensen T."/>
        </authorList>
    </citation>
    <scope>NUCLEOTIDE SEQUENCE [LARGE SCALE GENOMIC DNA]</scope>
    <source>
        <strain evidence="2 3">CBS 117206</strain>
    </source>
</reference>
<organism evidence="2 3">
    <name type="scientific">Apiospora kogelbergensis</name>
    <dbReference type="NCBI Taxonomy" id="1337665"/>
    <lineage>
        <taxon>Eukaryota</taxon>
        <taxon>Fungi</taxon>
        <taxon>Dikarya</taxon>
        <taxon>Ascomycota</taxon>
        <taxon>Pezizomycotina</taxon>
        <taxon>Sordariomycetes</taxon>
        <taxon>Xylariomycetidae</taxon>
        <taxon>Amphisphaeriales</taxon>
        <taxon>Apiosporaceae</taxon>
        <taxon>Apiospora</taxon>
    </lineage>
</organism>
<evidence type="ECO:0000313" key="2">
    <source>
        <dbReference type="EMBL" id="KAK8096097.1"/>
    </source>
</evidence>
<dbReference type="AlphaFoldDB" id="A0AAW0Q8T5"/>
<accession>A0AAW0Q8T5</accession>
<feature type="compositionally biased region" description="Low complexity" evidence="1">
    <location>
        <begin position="96"/>
        <end position="109"/>
    </location>
</feature>
<protein>
    <submittedName>
        <fullName evidence="2">Uncharacterized protein</fullName>
    </submittedName>
</protein>
<feature type="compositionally biased region" description="Low complexity" evidence="1">
    <location>
        <begin position="154"/>
        <end position="175"/>
    </location>
</feature>
<sequence length="326" mass="35649">MRPQTPNLATGMRKPTSPPETPPPGSPAFTRAKGANGRASPAAKGAGRFSQSALIGGVGSQFNGTRGGVRPEAISPQESTSSDEEESDDSDDDSVASDASDSPPQSPASYVPRVETWSTIQAHLASTGVEVEETFTVVEQDEDDMESDDGDDGGNPPLLPDSYEYPESSGSGSPSTVDQEVPEDVLDRMTNMNCGAETDTTAESDYDDEDDDDEDEEDDEEYMQHIRFLREQRRLRRMTSGSISKRTVSERGSDSDREDLQPYDLGDSTQRRLRRKFNRNRLSVISNPQNIIIELAEPNSDDDMSGDDGDGDGLFQFWRLMEVDDA</sequence>
<gene>
    <name evidence="2" type="ORF">PG999_014119</name>
</gene>
<dbReference type="EMBL" id="JAQQWP010000011">
    <property type="protein sequence ID" value="KAK8096097.1"/>
    <property type="molecule type" value="Genomic_DNA"/>
</dbReference>
<comment type="caution">
    <text evidence="2">The sequence shown here is derived from an EMBL/GenBank/DDBJ whole genome shotgun (WGS) entry which is preliminary data.</text>
</comment>
<feature type="compositionally biased region" description="Acidic residues" evidence="1">
    <location>
        <begin position="81"/>
        <end position="95"/>
    </location>
</feature>
<name>A0AAW0Q8T5_9PEZI</name>
<keyword evidence="3" id="KW-1185">Reference proteome</keyword>
<feature type="compositionally biased region" description="Basic and acidic residues" evidence="1">
    <location>
        <begin position="247"/>
        <end position="260"/>
    </location>
</feature>
<proteinExistence type="predicted"/>
<feature type="compositionally biased region" description="Acidic residues" evidence="1">
    <location>
        <begin position="200"/>
        <end position="221"/>
    </location>
</feature>
<dbReference type="Proteomes" id="UP001392437">
    <property type="component" value="Unassembled WGS sequence"/>
</dbReference>
<feature type="region of interest" description="Disordered" evidence="1">
    <location>
        <begin position="1"/>
        <end position="223"/>
    </location>
</feature>
<feature type="compositionally biased region" description="Acidic residues" evidence="1">
    <location>
        <begin position="139"/>
        <end position="152"/>
    </location>
</feature>
<evidence type="ECO:0000313" key="3">
    <source>
        <dbReference type="Proteomes" id="UP001392437"/>
    </source>
</evidence>
<feature type="region of interest" description="Disordered" evidence="1">
    <location>
        <begin position="239"/>
        <end position="268"/>
    </location>
</feature>
<evidence type="ECO:0000256" key="1">
    <source>
        <dbReference type="SAM" id="MobiDB-lite"/>
    </source>
</evidence>
<feature type="compositionally biased region" description="Pro residues" evidence="1">
    <location>
        <begin position="16"/>
        <end position="26"/>
    </location>
</feature>